<feature type="transmembrane region" description="Helical" evidence="6">
    <location>
        <begin position="598"/>
        <end position="617"/>
    </location>
</feature>
<feature type="transmembrane region" description="Helical" evidence="6">
    <location>
        <begin position="41"/>
        <end position="60"/>
    </location>
</feature>
<dbReference type="InterPro" id="IPR023214">
    <property type="entry name" value="HAD_sf"/>
</dbReference>
<dbReference type="InterPro" id="IPR023299">
    <property type="entry name" value="ATPase_P-typ_cyto_dom_N"/>
</dbReference>
<organism evidence="8">
    <name type="scientific">freshwater metagenome</name>
    <dbReference type="NCBI Taxonomy" id="449393"/>
    <lineage>
        <taxon>unclassified sequences</taxon>
        <taxon>metagenomes</taxon>
        <taxon>ecological metagenomes</taxon>
    </lineage>
</organism>
<dbReference type="InterPro" id="IPR023298">
    <property type="entry name" value="ATPase_P-typ_TM_dom_sf"/>
</dbReference>
<evidence type="ECO:0000256" key="3">
    <source>
        <dbReference type="ARBA" id="ARBA00022967"/>
    </source>
</evidence>
<keyword evidence="3" id="KW-1278">Translocase</keyword>
<dbReference type="SFLD" id="SFLDG00002">
    <property type="entry name" value="C1.7:_P-type_atpase_like"/>
    <property type="match status" value="1"/>
</dbReference>
<dbReference type="PRINTS" id="PR00120">
    <property type="entry name" value="HATPASE"/>
</dbReference>
<reference evidence="8" key="1">
    <citation type="submission" date="2020-05" db="EMBL/GenBank/DDBJ databases">
        <authorList>
            <person name="Chiriac C."/>
            <person name="Salcher M."/>
            <person name="Ghai R."/>
            <person name="Kavagutti S V."/>
        </authorList>
    </citation>
    <scope>NUCLEOTIDE SEQUENCE</scope>
</reference>
<dbReference type="InterPro" id="IPR036412">
    <property type="entry name" value="HAD-like_sf"/>
</dbReference>
<keyword evidence="5 6" id="KW-0472">Membrane</keyword>
<dbReference type="InterPro" id="IPR001757">
    <property type="entry name" value="P_typ_ATPase"/>
</dbReference>
<dbReference type="GO" id="GO:0016887">
    <property type="term" value="F:ATP hydrolysis activity"/>
    <property type="evidence" value="ECO:0007669"/>
    <property type="project" value="InterPro"/>
</dbReference>
<dbReference type="Gene3D" id="3.40.50.1000">
    <property type="entry name" value="HAD superfamily/HAD-like"/>
    <property type="match status" value="1"/>
</dbReference>
<evidence type="ECO:0000256" key="1">
    <source>
        <dbReference type="ARBA" id="ARBA00004141"/>
    </source>
</evidence>
<dbReference type="GO" id="GO:0016020">
    <property type="term" value="C:membrane"/>
    <property type="evidence" value="ECO:0007669"/>
    <property type="project" value="UniProtKB-SubCell"/>
</dbReference>
<dbReference type="SUPFAM" id="SSF56784">
    <property type="entry name" value="HAD-like"/>
    <property type="match status" value="1"/>
</dbReference>
<name>A0A6J6HWD0_9ZZZZ</name>
<dbReference type="EMBL" id="CAEZVB010000002">
    <property type="protein sequence ID" value="CAB4612768.1"/>
    <property type="molecule type" value="Genomic_DNA"/>
</dbReference>
<comment type="subcellular location">
    <subcellularLocation>
        <location evidence="1">Membrane</location>
        <topology evidence="1">Multi-pass membrane protein</topology>
    </subcellularLocation>
</comment>
<dbReference type="PANTHER" id="PTHR42861">
    <property type="entry name" value="CALCIUM-TRANSPORTING ATPASE"/>
    <property type="match status" value="1"/>
</dbReference>
<dbReference type="Gene3D" id="2.70.150.10">
    <property type="entry name" value="Calcium-transporting ATPase, cytoplasmic transduction domain A"/>
    <property type="match status" value="1"/>
</dbReference>
<feature type="transmembrane region" description="Helical" evidence="6">
    <location>
        <begin position="623"/>
        <end position="641"/>
    </location>
</feature>
<evidence type="ECO:0000313" key="8">
    <source>
        <dbReference type="EMBL" id="CAB4612768.1"/>
    </source>
</evidence>
<evidence type="ECO:0000313" key="9">
    <source>
        <dbReference type="EMBL" id="CAB4913500.1"/>
    </source>
</evidence>
<dbReference type="GO" id="GO:0005524">
    <property type="term" value="F:ATP binding"/>
    <property type="evidence" value="ECO:0007669"/>
    <property type="project" value="InterPro"/>
</dbReference>
<dbReference type="InterPro" id="IPR008250">
    <property type="entry name" value="ATPase_P-typ_transduc_dom_A_sf"/>
</dbReference>
<evidence type="ECO:0000259" key="7">
    <source>
        <dbReference type="Pfam" id="PF00122"/>
    </source>
</evidence>
<evidence type="ECO:0000256" key="6">
    <source>
        <dbReference type="SAM" id="Phobius"/>
    </source>
</evidence>
<dbReference type="AlphaFoldDB" id="A0A6J6HWD0"/>
<dbReference type="InterPro" id="IPR059000">
    <property type="entry name" value="ATPase_P-type_domA"/>
</dbReference>
<sequence length="774" mass="81392">MTTMQLGLTSQEVQARIAAGQVNHAPSATSRSIGDIIKANTLTWFNFVIGAMWITMLIVAPFQDSLFGFAIVANTAIGIIQEWRAARALEKLSVLGAAQPVVRRDGVDVSIHSNEVVLDDVLVLNSGDQLVVDGIILESNGLEIDESLLTGEADPVDKVAGNDAMSGSFVVAGSGLMQATRIGRDSFAAGLTEQAKKFHLTNSELRDAINGFIRSVSFLLLPVGALLLFSQVVRANASWPDAIRGTIAGMVTMVPEGLVLLTSIAMAVSVIRLAAKKVLVQDMPAVEVLARVDTVCVDKTGTLTEPGMHVRKVVTLTGSEEELTSAMAALASVESAPNPTLQAVADAYPQSTWTSTSHVPFSSARKWSGASFDQHGTWILGAPEMVLDSNSEVLPQAEQLASDGSRVLVVGTVTGELTVDQQLTGVVPIGFVVIDQRLRADAAETVAYFLEQGVKVKVISGDNAVTVGAIAALAGVPGADAPIDARTLPTDLAELAEVVTNSSVFGRVTPTQKQAMVDALHLKGSAVAMTGDGVNDVLALKSADLGISMGSGSAATRAVAQLVLLDNKWSVMPGVVAEGRRVLGNIERVSDVFLTKSFYAILISVATGVFAVEFPFLPRHLTLIGALTIGIPGFFLALMPNTERFRPGFFKRVLLFTAPAGAICAIAAFTSYGAALRVGEPIPSAQSAATVTLFIVAIAVLLQSARPLNFIRLGIIAAMIIAFITVLYVPWLSNFFALSLAPERYSVVAVMVGVIGAVAVGIATRITDRWRKAA</sequence>
<protein>
    <submittedName>
        <fullName evidence="8">Unannotated protein</fullName>
    </submittedName>
</protein>
<keyword evidence="4 6" id="KW-1133">Transmembrane helix</keyword>
<evidence type="ECO:0000256" key="2">
    <source>
        <dbReference type="ARBA" id="ARBA00022692"/>
    </source>
</evidence>
<dbReference type="NCBIfam" id="TIGR01494">
    <property type="entry name" value="ATPase_P-type"/>
    <property type="match status" value="2"/>
</dbReference>
<dbReference type="SFLD" id="SFLDS00003">
    <property type="entry name" value="Haloacid_Dehalogenase"/>
    <property type="match status" value="1"/>
</dbReference>
<feature type="transmembrane region" description="Helical" evidence="6">
    <location>
        <begin position="653"/>
        <end position="672"/>
    </location>
</feature>
<evidence type="ECO:0000256" key="4">
    <source>
        <dbReference type="ARBA" id="ARBA00022989"/>
    </source>
</evidence>
<evidence type="ECO:0000256" key="5">
    <source>
        <dbReference type="ARBA" id="ARBA00023136"/>
    </source>
</evidence>
<dbReference type="Gene3D" id="1.20.1110.10">
    <property type="entry name" value="Calcium-transporting ATPase, transmembrane domain"/>
    <property type="match status" value="1"/>
</dbReference>
<proteinExistence type="predicted"/>
<dbReference type="EMBL" id="CAFBMO010000061">
    <property type="protein sequence ID" value="CAB4913500.1"/>
    <property type="molecule type" value="Genomic_DNA"/>
</dbReference>
<dbReference type="PROSITE" id="PS00154">
    <property type="entry name" value="ATPASE_E1_E2"/>
    <property type="match status" value="1"/>
</dbReference>
<dbReference type="Pfam" id="PF00702">
    <property type="entry name" value="Hydrolase"/>
    <property type="match status" value="1"/>
</dbReference>
<dbReference type="SUPFAM" id="SSF81665">
    <property type="entry name" value="Calcium ATPase, transmembrane domain M"/>
    <property type="match status" value="1"/>
</dbReference>
<feature type="transmembrane region" description="Helical" evidence="6">
    <location>
        <begin position="745"/>
        <end position="764"/>
    </location>
</feature>
<dbReference type="SFLD" id="SFLDF00027">
    <property type="entry name" value="p-type_atpase"/>
    <property type="match status" value="1"/>
</dbReference>
<keyword evidence="2 6" id="KW-0812">Transmembrane</keyword>
<feature type="transmembrane region" description="Helical" evidence="6">
    <location>
        <begin position="684"/>
        <end position="702"/>
    </location>
</feature>
<feature type="transmembrane region" description="Helical" evidence="6">
    <location>
        <begin position="66"/>
        <end position="83"/>
    </location>
</feature>
<dbReference type="PRINTS" id="PR00119">
    <property type="entry name" value="CATATPASE"/>
</dbReference>
<feature type="transmembrane region" description="Helical" evidence="6">
    <location>
        <begin position="253"/>
        <end position="275"/>
    </location>
</feature>
<dbReference type="Gene3D" id="3.40.1110.10">
    <property type="entry name" value="Calcium-transporting ATPase, cytoplasmic domain N"/>
    <property type="match status" value="1"/>
</dbReference>
<dbReference type="InterPro" id="IPR018303">
    <property type="entry name" value="ATPase_P-typ_P_site"/>
</dbReference>
<feature type="transmembrane region" description="Helical" evidence="6">
    <location>
        <begin position="212"/>
        <end position="233"/>
    </location>
</feature>
<dbReference type="Pfam" id="PF00122">
    <property type="entry name" value="E1-E2_ATPase"/>
    <property type="match status" value="1"/>
</dbReference>
<accession>A0A6J6HWD0</accession>
<gene>
    <name evidence="8" type="ORF">UFOPK1908_00170</name>
    <name evidence="9" type="ORF">UFOPK3576_01283</name>
</gene>
<dbReference type="SUPFAM" id="SSF81653">
    <property type="entry name" value="Calcium ATPase, transduction domain A"/>
    <property type="match status" value="1"/>
</dbReference>
<dbReference type="InterPro" id="IPR044492">
    <property type="entry name" value="P_typ_ATPase_HD_dom"/>
</dbReference>
<feature type="domain" description="P-type ATPase A" evidence="7">
    <location>
        <begin position="102"/>
        <end position="194"/>
    </location>
</feature>
<feature type="transmembrane region" description="Helical" evidence="6">
    <location>
        <begin position="714"/>
        <end position="733"/>
    </location>
</feature>